<dbReference type="EMBL" id="JAEHOE010000063">
    <property type="protein sequence ID" value="KAG2490288.1"/>
    <property type="molecule type" value="Genomic_DNA"/>
</dbReference>
<dbReference type="InterPro" id="IPR016024">
    <property type="entry name" value="ARM-type_fold"/>
</dbReference>
<dbReference type="AlphaFoldDB" id="A0A836BWM1"/>
<keyword evidence="8" id="KW-1185">Reference proteome</keyword>
<feature type="region of interest" description="Disordered" evidence="6">
    <location>
        <begin position="1003"/>
        <end position="1054"/>
    </location>
</feature>
<dbReference type="OrthoDB" id="543373at2759"/>
<dbReference type="GO" id="GO:0006606">
    <property type="term" value="P:protein import into nucleus"/>
    <property type="evidence" value="ECO:0007669"/>
    <property type="project" value="InterPro"/>
</dbReference>
<dbReference type="SUPFAM" id="SSF48371">
    <property type="entry name" value="ARM repeat"/>
    <property type="match status" value="1"/>
</dbReference>
<dbReference type="Gene3D" id="1.25.10.10">
    <property type="entry name" value="Leucine-rich Repeat Variant"/>
    <property type="match status" value="1"/>
</dbReference>
<evidence type="ECO:0000256" key="1">
    <source>
        <dbReference type="ARBA" id="ARBA00004496"/>
    </source>
</evidence>
<feature type="compositionally biased region" description="Low complexity" evidence="6">
    <location>
        <begin position="528"/>
        <end position="544"/>
    </location>
</feature>
<sequence>MSAAQIQVILSSPESFAGLIGNTLSQDNATRRNAEDVYGQLKTQRPDACCTNLLTLMRSSGDARVRATCALYLRKFFKSGPKSGWEHLNRTTKTLVKREMLAALAAEPDRSVAKQAADAVVELGTQLFDEPAAGAGKKRRGGGGQPQAGWPELLGSLQGWMQGTAGAVSEVTREAALQVVAGMAVHMRPWAAQLAPVVAACLASGQPAVAVAALHVVAEFLQVLSKPAELRPYQSALAGALAALQGALAAGNLEAAEQLLLGLIKTAECEPGLWQPHLRTAVPGMLGLAGPGPALPGGLALPEDHRKLAAEFVLTLTDIKPQMMMAELGAGPLASQLIACLAHFLSAGIEDEPGWGADAMAPPDMDEDETLGELHRHGLECATRAAEQLDAGCVLAAAVDMTRAWAADGDWRRRHAVLMCLSQVVGACKQVVGPGELASLASLLADALRDRHPRVRWAACHSAGVLADELGPGLQLQSGGGGAALLGALAELLGEPEGPACPQRVKAQACRALVGFFEGMDKEEEEAPAANPPSEGGAATPAAASPEAVAARRAAAAALAAPLLQPLAAPLLAAVDACAAGQGGAVAGGRALIPTPLQEYSLDVFCRMAVVLRGAFAPLFPAVMPRVLAVLARAAPFHGPAAVASGAVSEEEAAAIVRVQIGALECAAFMARAAGPAATAQHLPALAALLSQLARPDLEPSSPLLVPLINAMEPLAICMAPQQPGGPLGDAARQVLAPMLPLLASWAGRDVGLQLDDDSDDEAEEGDGDAELEDQESGDGAAGDADAGSEEDEERDDSDVTYASYGGKTYRYSATVSAAKGAAASALEELVDKLGPGLASLLPAISESLVPCLLDYVVDEVHPIARRAVPLLLRHYLSGLTHGLVPGGDPAGSPAAAQALLGRVWAAVTAVIHPEGLAAAAAAGAEGGAGAAAALGIGAPLLPGAPGGRPLPTASTRADMVQVLTSVVDAVEGSMLQQAWVAEAFAGLQAAIKAADLEVMAEALPSDPEDSEEEEMEGDRSEDLEGSEEAESEEEGGEEGSEGAEESPEAARERLRTQVEACVAAFTRKYGDAVAALAHQVLAAAGPEGQAGAVLAVRNGVVA</sequence>
<feature type="compositionally biased region" description="Acidic residues" evidence="6">
    <location>
        <begin position="1007"/>
        <end position="1017"/>
    </location>
</feature>
<protein>
    <recommendedName>
        <fullName evidence="9">Importin N-terminal domain-containing protein</fullName>
    </recommendedName>
</protein>
<accession>A0A836BWM1</accession>
<comment type="caution">
    <text evidence="7">The sequence shown here is derived from an EMBL/GenBank/DDBJ whole genome shotgun (WGS) entry which is preliminary data.</text>
</comment>
<keyword evidence="5" id="KW-0653">Protein transport</keyword>
<feature type="compositionally biased region" description="Acidic residues" evidence="6">
    <location>
        <begin position="755"/>
        <end position="777"/>
    </location>
</feature>
<keyword evidence="3" id="KW-0963">Cytoplasm</keyword>
<evidence type="ECO:0000256" key="4">
    <source>
        <dbReference type="ARBA" id="ARBA00022737"/>
    </source>
</evidence>
<dbReference type="InterPro" id="IPR011989">
    <property type="entry name" value="ARM-like"/>
</dbReference>
<evidence type="ECO:0000256" key="5">
    <source>
        <dbReference type="ARBA" id="ARBA00022927"/>
    </source>
</evidence>
<dbReference type="InterPro" id="IPR040122">
    <property type="entry name" value="Importin_beta"/>
</dbReference>
<feature type="region of interest" description="Disordered" evidence="6">
    <location>
        <begin position="753"/>
        <end position="802"/>
    </location>
</feature>
<evidence type="ECO:0008006" key="9">
    <source>
        <dbReference type="Google" id="ProtNLM"/>
    </source>
</evidence>
<feature type="compositionally biased region" description="Acidic residues" evidence="6">
    <location>
        <begin position="787"/>
        <end position="799"/>
    </location>
</feature>
<proteinExistence type="predicted"/>
<dbReference type="GO" id="GO:0005737">
    <property type="term" value="C:cytoplasm"/>
    <property type="evidence" value="ECO:0007669"/>
    <property type="project" value="UniProtKB-SubCell"/>
</dbReference>
<evidence type="ECO:0000313" key="8">
    <source>
        <dbReference type="Proteomes" id="UP000612055"/>
    </source>
</evidence>
<gene>
    <name evidence="7" type="ORF">HYH03_011240</name>
</gene>
<keyword evidence="4" id="KW-0677">Repeat</keyword>
<evidence type="ECO:0000256" key="3">
    <source>
        <dbReference type="ARBA" id="ARBA00022490"/>
    </source>
</evidence>
<keyword evidence="2" id="KW-0813">Transport</keyword>
<evidence type="ECO:0000256" key="2">
    <source>
        <dbReference type="ARBA" id="ARBA00022448"/>
    </source>
</evidence>
<dbReference type="Proteomes" id="UP000612055">
    <property type="component" value="Unassembled WGS sequence"/>
</dbReference>
<evidence type="ECO:0000256" key="6">
    <source>
        <dbReference type="SAM" id="MobiDB-lite"/>
    </source>
</evidence>
<evidence type="ECO:0000313" key="7">
    <source>
        <dbReference type="EMBL" id="KAG2490288.1"/>
    </source>
</evidence>
<dbReference type="PANTHER" id="PTHR10527">
    <property type="entry name" value="IMPORTIN BETA"/>
    <property type="match status" value="1"/>
</dbReference>
<reference evidence="7" key="1">
    <citation type="journal article" date="2020" name="bioRxiv">
        <title>Comparative genomics of Chlamydomonas.</title>
        <authorList>
            <person name="Craig R.J."/>
            <person name="Hasan A.R."/>
            <person name="Ness R.W."/>
            <person name="Keightley P.D."/>
        </authorList>
    </citation>
    <scope>NUCLEOTIDE SEQUENCE</scope>
    <source>
        <strain evidence="7">CCAP 11/70</strain>
    </source>
</reference>
<organism evidence="7 8">
    <name type="scientific">Edaphochlamys debaryana</name>
    <dbReference type="NCBI Taxonomy" id="47281"/>
    <lineage>
        <taxon>Eukaryota</taxon>
        <taxon>Viridiplantae</taxon>
        <taxon>Chlorophyta</taxon>
        <taxon>core chlorophytes</taxon>
        <taxon>Chlorophyceae</taxon>
        <taxon>CS clade</taxon>
        <taxon>Chlamydomonadales</taxon>
        <taxon>Chlamydomonadales incertae sedis</taxon>
        <taxon>Edaphochlamys</taxon>
    </lineage>
</organism>
<comment type="subcellular location">
    <subcellularLocation>
        <location evidence="1">Cytoplasm</location>
    </subcellularLocation>
</comment>
<feature type="compositionally biased region" description="Acidic residues" evidence="6">
    <location>
        <begin position="1024"/>
        <end position="1048"/>
    </location>
</feature>
<name>A0A836BWM1_9CHLO</name>
<feature type="region of interest" description="Disordered" evidence="6">
    <location>
        <begin position="522"/>
        <end position="544"/>
    </location>
</feature>